<gene>
    <name evidence="1" type="ORF">CRV2_00010705</name>
</gene>
<protein>
    <submittedName>
        <fullName evidence="1">Uncharacterized protein</fullName>
    </submittedName>
</protein>
<name>A0ACA9TV92_BIOOC</name>
<reference evidence="1" key="1">
    <citation type="submission" date="2020-04" db="EMBL/GenBank/DDBJ databases">
        <authorList>
            <person name="Broberg M."/>
        </authorList>
    </citation>
    <scope>NUCLEOTIDE SEQUENCE</scope>
</reference>
<dbReference type="Proteomes" id="UP000836387">
    <property type="component" value="Unassembled WGS sequence"/>
</dbReference>
<keyword evidence="2" id="KW-1185">Reference proteome</keyword>
<sequence>MRCVFTRQSVGISGRPLATTHAQRAYRVLVLVGSKPMRACSPPLVPEPATCAALGQKRMRAEPCSCRQNAIVAIRNARCRPRFCHSVPLVQDPATKPVPHVQQLLGLDSVRPWSNLVCTDGVSSHVRVHIGASASACCSHVCIRISAVSLQGELEGKVEKTHGLERLLLPGASHHDAPRQNR</sequence>
<organism evidence="1 2">
    <name type="scientific">Clonostachys rosea f. rosea IK726</name>
    <dbReference type="NCBI Taxonomy" id="1349383"/>
    <lineage>
        <taxon>Eukaryota</taxon>
        <taxon>Fungi</taxon>
        <taxon>Dikarya</taxon>
        <taxon>Ascomycota</taxon>
        <taxon>Pezizomycotina</taxon>
        <taxon>Sordariomycetes</taxon>
        <taxon>Hypocreomycetidae</taxon>
        <taxon>Hypocreales</taxon>
        <taxon>Bionectriaceae</taxon>
        <taxon>Clonostachys</taxon>
    </lineage>
</organism>
<reference evidence="1" key="2">
    <citation type="submission" date="2021-10" db="EMBL/GenBank/DDBJ databases">
        <authorList>
            <person name="Piombo E."/>
        </authorList>
    </citation>
    <scope>NUCLEOTIDE SEQUENCE</scope>
</reference>
<proteinExistence type="predicted"/>
<evidence type="ECO:0000313" key="1">
    <source>
        <dbReference type="EMBL" id="CAG9944614.1"/>
    </source>
</evidence>
<evidence type="ECO:0000313" key="2">
    <source>
        <dbReference type="Proteomes" id="UP000836387"/>
    </source>
</evidence>
<dbReference type="EMBL" id="CADEHS020000008">
    <property type="protein sequence ID" value="CAG9944614.1"/>
    <property type="molecule type" value="Genomic_DNA"/>
</dbReference>
<accession>A0ACA9TV92</accession>
<comment type="caution">
    <text evidence="1">The sequence shown here is derived from an EMBL/GenBank/DDBJ whole genome shotgun (WGS) entry which is preliminary data.</text>
</comment>